<dbReference type="STRING" id="1802516.A3A75_02340"/>
<reference evidence="2 3" key="1">
    <citation type="journal article" date="2016" name="Nat. Commun.">
        <title>Thousands of microbial genomes shed light on interconnected biogeochemical processes in an aquifer system.</title>
        <authorList>
            <person name="Anantharaman K."/>
            <person name="Brown C.T."/>
            <person name="Hug L.A."/>
            <person name="Sharon I."/>
            <person name="Castelle C.J."/>
            <person name="Probst A.J."/>
            <person name="Thomas B.C."/>
            <person name="Singh A."/>
            <person name="Wilkins M.J."/>
            <person name="Karaoz U."/>
            <person name="Brodie E.L."/>
            <person name="Williams K.H."/>
            <person name="Hubbard S.S."/>
            <person name="Banfield J.F."/>
        </authorList>
    </citation>
    <scope>NUCLEOTIDE SEQUENCE [LARGE SCALE GENOMIC DNA]</scope>
</reference>
<dbReference type="InterPro" id="IPR033469">
    <property type="entry name" value="CYTH-like_dom_sf"/>
</dbReference>
<evidence type="ECO:0000259" key="1">
    <source>
        <dbReference type="Pfam" id="PF01928"/>
    </source>
</evidence>
<proteinExistence type="predicted"/>
<name>A0A1F8BA32_9BACT</name>
<gene>
    <name evidence="2" type="ORF">A3A75_02340</name>
</gene>
<organism evidence="2 3">
    <name type="scientific">Candidatus Woesebacteria bacterium RIFCSPLOWO2_01_FULL_39_10</name>
    <dbReference type="NCBI Taxonomy" id="1802516"/>
    <lineage>
        <taxon>Bacteria</taxon>
        <taxon>Candidatus Woeseibacteriota</taxon>
    </lineage>
</organism>
<dbReference type="Gene3D" id="2.40.320.10">
    <property type="entry name" value="Hypothetical Protein Pfu-838710-001"/>
    <property type="match status" value="1"/>
</dbReference>
<dbReference type="InterPro" id="IPR023577">
    <property type="entry name" value="CYTH_domain"/>
</dbReference>
<evidence type="ECO:0000313" key="2">
    <source>
        <dbReference type="EMBL" id="OGM60906.1"/>
    </source>
</evidence>
<comment type="caution">
    <text evidence="2">The sequence shown here is derived from an EMBL/GenBank/DDBJ whole genome shotgun (WGS) entry which is preliminary data.</text>
</comment>
<dbReference type="Pfam" id="PF01928">
    <property type="entry name" value="CYTH"/>
    <property type="match status" value="1"/>
</dbReference>
<evidence type="ECO:0000313" key="3">
    <source>
        <dbReference type="Proteomes" id="UP000179018"/>
    </source>
</evidence>
<accession>A0A1F8BA32</accession>
<sequence>MTKLNEKTIEIEYRSIFDEDTYSRLKVFLDAKAKNLGEDDKDVFFFIFPDKLLKVVDNMSKKTAKIVLKLNKIGRGNDFEEIEIPIQQEDVKKAIRVFTVLGFIELQNSFQKRQNYLYKGVELALKYSDTWGFHLELEIMVGDKKEVTEAKEKISDVANELQISLMTETELVEFTRKIDEGYKIGKYAKK</sequence>
<dbReference type="Proteomes" id="UP000179018">
    <property type="component" value="Unassembled WGS sequence"/>
</dbReference>
<dbReference type="EMBL" id="MGHC01000004">
    <property type="protein sequence ID" value="OGM60906.1"/>
    <property type="molecule type" value="Genomic_DNA"/>
</dbReference>
<dbReference type="SUPFAM" id="SSF55154">
    <property type="entry name" value="CYTH-like phosphatases"/>
    <property type="match status" value="1"/>
</dbReference>
<dbReference type="AlphaFoldDB" id="A0A1F8BA32"/>
<protein>
    <recommendedName>
        <fullName evidence="1">CYTH domain-containing protein</fullName>
    </recommendedName>
</protein>
<feature type="domain" description="CYTH" evidence="1">
    <location>
        <begin position="44"/>
        <end position="164"/>
    </location>
</feature>